<gene>
    <name evidence="4" type="ORF">BC739_001446</name>
</gene>
<dbReference type="InterPro" id="IPR007791">
    <property type="entry name" value="DjlA_N"/>
</dbReference>
<comment type="caution">
    <text evidence="4">The sequence shown here is derived from an EMBL/GenBank/DDBJ whole genome shotgun (WGS) entry which is preliminary data.</text>
</comment>
<dbReference type="SUPFAM" id="SSF158682">
    <property type="entry name" value="TerB-like"/>
    <property type="match status" value="1"/>
</dbReference>
<organism evidence="4 5">
    <name type="scientific">Kutzneria viridogrisea</name>
    <dbReference type="NCBI Taxonomy" id="47990"/>
    <lineage>
        <taxon>Bacteria</taxon>
        <taxon>Bacillati</taxon>
        <taxon>Actinomycetota</taxon>
        <taxon>Actinomycetes</taxon>
        <taxon>Pseudonocardiales</taxon>
        <taxon>Pseudonocardiaceae</taxon>
        <taxon>Kutzneria</taxon>
    </lineage>
</organism>
<proteinExistence type="predicted"/>
<dbReference type="RefSeq" id="WP_182836669.1">
    <property type="nucleotide sequence ID" value="NZ_JACJID010000001.1"/>
</dbReference>
<dbReference type="Pfam" id="PF13208">
    <property type="entry name" value="TerB_N"/>
    <property type="match status" value="1"/>
</dbReference>
<evidence type="ECO:0000313" key="4">
    <source>
        <dbReference type="EMBL" id="MBA8924249.1"/>
    </source>
</evidence>
<dbReference type="Gene3D" id="1.10.3680.10">
    <property type="entry name" value="TerB-like"/>
    <property type="match status" value="1"/>
</dbReference>
<feature type="domain" description="TerB N-terminal" evidence="2">
    <location>
        <begin position="9"/>
        <end position="216"/>
    </location>
</feature>
<dbReference type="CDD" id="cd07176">
    <property type="entry name" value="terB"/>
    <property type="match status" value="1"/>
</dbReference>
<evidence type="ECO:0000259" key="1">
    <source>
        <dbReference type="Pfam" id="PF05099"/>
    </source>
</evidence>
<name>A0ABR6BCE5_9PSEU</name>
<evidence type="ECO:0000259" key="3">
    <source>
        <dbReference type="Pfam" id="PF15615"/>
    </source>
</evidence>
<accession>A0ABR6BCE5</accession>
<evidence type="ECO:0000313" key="5">
    <source>
        <dbReference type="Proteomes" id="UP000517916"/>
    </source>
</evidence>
<reference evidence="4 5" key="1">
    <citation type="submission" date="2020-08" db="EMBL/GenBank/DDBJ databases">
        <title>Genomic Encyclopedia of Archaeal and Bacterial Type Strains, Phase II (KMG-II): from individual species to whole genera.</title>
        <authorList>
            <person name="Goeker M."/>
        </authorList>
    </citation>
    <scope>NUCLEOTIDE SEQUENCE [LARGE SCALE GENOMIC DNA]</scope>
    <source>
        <strain evidence="4 5">DSM 43850</strain>
    </source>
</reference>
<dbReference type="Pfam" id="PF05099">
    <property type="entry name" value="TerB"/>
    <property type="match status" value="1"/>
</dbReference>
<dbReference type="Proteomes" id="UP000517916">
    <property type="component" value="Unassembled WGS sequence"/>
</dbReference>
<dbReference type="EMBL" id="JACJID010000001">
    <property type="protein sequence ID" value="MBA8924249.1"/>
    <property type="molecule type" value="Genomic_DNA"/>
</dbReference>
<feature type="domain" description="TerB-C" evidence="3">
    <location>
        <begin position="565"/>
        <end position="672"/>
    </location>
</feature>
<evidence type="ECO:0000259" key="2">
    <source>
        <dbReference type="Pfam" id="PF13208"/>
    </source>
</evidence>
<dbReference type="InterPro" id="IPR028932">
    <property type="entry name" value="TerB-C"/>
</dbReference>
<dbReference type="InterPro" id="IPR025266">
    <property type="entry name" value="TerB_N"/>
</dbReference>
<feature type="domain" description="Co-chaperone DjlA N-terminal" evidence="1">
    <location>
        <begin position="423"/>
        <end position="528"/>
    </location>
</feature>
<protein>
    <submittedName>
        <fullName evidence="4">Tellurite resistance protein B-like protein</fullName>
    </submittedName>
</protein>
<dbReference type="Pfam" id="PF15615">
    <property type="entry name" value="TerB_C"/>
    <property type="match status" value="1"/>
</dbReference>
<dbReference type="InterPro" id="IPR029024">
    <property type="entry name" value="TerB-like"/>
</dbReference>
<keyword evidence="5" id="KW-1185">Reference proteome</keyword>
<sequence>MPGPVRWVPAGAEVQVGPYRIPGGMLYVGALRRPQHDRDVAVIDPSLPVRQFQPDFRGAGMDYWPAYHAIPPECRAAYLSWLAGGRSAPQAYIGYVFLFFYGLEHRVLVDLRTDPKVAAELPVIRAEVQRLLDLYGHDHSFHGYATKFLDVVDMLVTLREPISAGPPPNIKERTYPPPVLLRIGIGEFAAQGTAVPVDWAYAWAMLHPELNLRTPATRCPQEFRALFTHQYTEKFGAGMTVRPVKRKLDFFYYAASGELRGQQWELGVPDVLTTAIPTRRLGELLDSCADGLDAYSRLIGRNPSAAGTVAGLAVLPDCLLDGDLPALRPLREYLAARLPEGPDPVVVDGAELTEYWPAKVPGKWGKADAVGLAQLLARTGVGVEPDVRMGGPVTSQGPMVVFRLGPDRPTQPSRDYIAATVLLHLAAVVSAADDEIAEQERQLLVTHLESALHLGVGERERLVAHLSWLLAAGVKLTGQKKRLAGLTPAQRSEIADFVTTVAAADGTIAPAEVTAVRKIYTLLELDPDTVYGRLHALVASPLPATEPVTIRRASGQAPVHLVPPEPRRVQLDSALIQAKIAESAAVSALLSEIFVEDEPARPAPAALDVTLVAGLDAAHSTLLHRLTQQATWTRGEIDDLCAGLGLLPDGALDVLNEAAMDASGEPLAEDDASGQILINSYATGELLP</sequence>